<feature type="domain" description="Potassium channel tetramerisation-type BTB" evidence="2">
    <location>
        <begin position="50"/>
        <end position="112"/>
    </location>
</feature>
<evidence type="ECO:0000256" key="1">
    <source>
        <dbReference type="SAM" id="MobiDB-lite"/>
    </source>
</evidence>
<feature type="compositionally biased region" description="Polar residues" evidence="1">
    <location>
        <begin position="494"/>
        <end position="504"/>
    </location>
</feature>
<dbReference type="InterPro" id="IPR011333">
    <property type="entry name" value="SKP1/BTB/POZ_sf"/>
</dbReference>
<feature type="compositionally biased region" description="Low complexity" evidence="1">
    <location>
        <begin position="392"/>
        <end position="411"/>
    </location>
</feature>
<sequence length="511" mass="55943">MLNPYSIAGNNLEEAKRALYQKRWDRDSQLYQFNQEKERARQIVSPNDLIRLNIGGKITVTRRETLIKVPNSLLAKTFDGTYQNYLRPNSDGTYFLDYNPFIFTRLLDQLRMLKTNETINFSPPLSSTLVKPFNKMLKELGLPLPKQSPNDIISLNVGGEKIVTLRKTLTSVPNSKLAQLISSTKGTKYDQLGQPFLDYNPKLFQHLLDQLRQGKNLTAPSGEDKNAYESMLTDLGLKNNVSSTITTTTTTTNAKQTKFSATTKPTISAPKNKLHKQQPKKQKTTSMKPLTSTSKTPANKKGNSKNTDEYQRITTKVEKNVPDKTEATTLTTTVINTSSMKDKTSTINGALQTTTDRARATTDPTSQVTTARTTETSSHSNTAVETTTIAPNHNSSTVTNNHTEAATAASETTEDETTLKSIDEATAASETTEDETTLKSIDEATAASETTEDETTLKSIDGDNDTSTDTTTINSESSSSPETTTGTSVLASFENGNDINTPTESALDAAA</sequence>
<evidence type="ECO:0000313" key="3">
    <source>
        <dbReference type="EMBL" id="CAF3832238.1"/>
    </source>
</evidence>
<accession>A0A819DMJ7</accession>
<dbReference type="SUPFAM" id="SSF54695">
    <property type="entry name" value="POZ domain"/>
    <property type="match status" value="2"/>
</dbReference>
<feature type="compositionally biased region" description="Basic residues" evidence="1">
    <location>
        <begin position="272"/>
        <end position="283"/>
    </location>
</feature>
<name>A0A819DMJ7_9BILA</name>
<feature type="compositionally biased region" description="Low complexity" evidence="1">
    <location>
        <begin position="465"/>
        <end position="488"/>
    </location>
</feature>
<feature type="region of interest" description="Disordered" evidence="1">
    <location>
        <begin position="256"/>
        <end position="310"/>
    </location>
</feature>
<feature type="domain" description="Potassium channel tetramerisation-type BTB" evidence="2">
    <location>
        <begin position="153"/>
        <end position="228"/>
    </location>
</feature>
<feature type="region of interest" description="Disordered" evidence="1">
    <location>
        <begin position="355"/>
        <end position="511"/>
    </location>
</feature>
<dbReference type="Proteomes" id="UP000663844">
    <property type="component" value="Unassembled WGS sequence"/>
</dbReference>
<reference evidence="3" key="1">
    <citation type="submission" date="2021-02" db="EMBL/GenBank/DDBJ databases">
        <authorList>
            <person name="Nowell W R."/>
        </authorList>
    </citation>
    <scope>NUCLEOTIDE SEQUENCE</scope>
</reference>
<proteinExistence type="predicted"/>
<dbReference type="PANTHER" id="PTHR14499:SF136">
    <property type="entry name" value="GH08630P"/>
    <property type="match status" value="1"/>
</dbReference>
<gene>
    <name evidence="3" type="ORF">OXD698_LOCUS20133</name>
</gene>
<protein>
    <recommendedName>
        <fullName evidence="2">Potassium channel tetramerisation-type BTB domain-containing protein</fullName>
    </recommendedName>
</protein>
<feature type="compositionally biased region" description="Polar residues" evidence="1">
    <location>
        <begin position="284"/>
        <end position="297"/>
    </location>
</feature>
<dbReference type="AlphaFoldDB" id="A0A819DMJ7"/>
<feature type="compositionally biased region" description="Polar residues" evidence="1">
    <location>
        <begin position="256"/>
        <end position="266"/>
    </location>
</feature>
<dbReference type="PANTHER" id="PTHR14499">
    <property type="entry name" value="POTASSIUM CHANNEL TETRAMERIZATION DOMAIN-CONTAINING"/>
    <property type="match status" value="1"/>
</dbReference>
<dbReference type="Gene3D" id="3.30.710.10">
    <property type="entry name" value="Potassium Channel Kv1.1, Chain A"/>
    <property type="match status" value="2"/>
</dbReference>
<organism evidence="3 4">
    <name type="scientific">Adineta steineri</name>
    <dbReference type="NCBI Taxonomy" id="433720"/>
    <lineage>
        <taxon>Eukaryota</taxon>
        <taxon>Metazoa</taxon>
        <taxon>Spiralia</taxon>
        <taxon>Gnathifera</taxon>
        <taxon>Rotifera</taxon>
        <taxon>Eurotatoria</taxon>
        <taxon>Bdelloidea</taxon>
        <taxon>Adinetida</taxon>
        <taxon>Adinetidae</taxon>
        <taxon>Adineta</taxon>
    </lineage>
</organism>
<dbReference type="Pfam" id="PF02214">
    <property type="entry name" value="BTB_2"/>
    <property type="match status" value="2"/>
</dbReference>
<evidence type="ECO:0000313" key="4">
    <source>
        <dbReference type="Proteomes" id="UP000663844"/>
    </source>
</evidence>
<dbReference type="GO" id="GO:0051260">
    <property type="term" value="P:protein homooligomerization"/>
    <property type="evidence" value="ECO:0007669"/>
    <property type="project" value="InterPro"/>
</dbReference>
<comment type="caution">
    <text evidence="3">The sequence shown here is derived from an EMBL/GenBank/DDBJ whole genome shotgun (WGS) entry which is preliminary data.</text>
</comment>
<dbReference type="CDD" id="cd18316">
    <property type="entry name" value="BTB_POZ_KCTD-like"/>
    <property type="match status" value="1"/>
</dbReference>
<evidence type="ECO:0000259" key="2">
    <source>
        <dbReference type="Pfam" id="PF02214"/>
    </source>
</evidence>
<dbReference type="InterPro" id="IPR003131">
    <property type="entry name" value="T1-type_BTB"/>
</dbReference>
<dbReference type="EMBL" id="CAJOAZ010001581">
    <property type="protein sequence ID" value="CAF3832238.1"/>
    <property type="molecule type" value="Genomic_DNA"/>
</dbReference>
<feature type="compositionally biased region" description="Polar residues" evidence="1">
    <location>
        <begin position="364"/>
        <end position="391"/>
    </location>
</feature>